<feature type="compositionally biased region" description="Polar residues" evidence="1">
    <location>
        <begin position="150"/>
        <end position="162"/>
    </location>
</feature>
<comment type="caution">
    <text evidence="2">The sequence shown here is derived from an EMBL/GenBank/DDBJ whole genome shotgun (WGS) entry which is preliminary data.</text>
</comment>
<dbReference type="AlphaFoldDB" id="A0A511WS79"/>
<proteinExistence type="predicted"/>
<accession>A0A511WS79</accession>
<evidence type="ECO:0000313" key="2">
    <source>
        <dbReference type="EMBL" id="GEN53985.1"/>
    </source>
</evidence>
<dbReference type="Pfam" id="PF14181">
    <property type="entry name" value="YqfQ"/>
    <property type="match status" value="1"/>
</dbReference>
<dbReference type="InterPro" id="IPR025571">
    <property type="entry name" value="YqfQ"/>
</dbReference>
<gene>
    <name evidence="2" type="ORF">HFA01_22470</name>
</gene>
<name>A0A511WS79_9BACI</name>
<reference evidence="2 3" key="1">
    <citation type="submission" date="2019-07" db="EMBL/GenBank/DDBJ databases">
        <title>Whole genome shotgun sequence of Halobacillus faecis NBRC 103569.</title>
        <authorList>
            <person name="Hosoyama A."/>
            <person name="Uohara A."/>
            <person name="Ohji S."/>
            <person name="Ichikawa N."/>
        </authorList>
    </citation>
    <scope>NUCLEOTIDE SEQUENCE [LARGE SCALE GENOMIC DNA]</scope>
    <source>
        <strain evidence="2 3">NBRC 103569</strain>
    </source>
</reference>
<feature type="region of interest" description="Disordered" evidence="1">
    <location>
        <begin position="131"/>
        <end position="182"/>
    </location>
</feature>
<evidence type="ECO:0008006" key="4">
    <source>
        <dbReference type="Google" id="ProtNLM"/>
    </source>
</evidence>
<evidence type="ECO:0000313" key="3">
    <source>
        <dbReference type="Proteomes" id="UP000321886"/>
    </source>
</evidence>
<protein>
    <recommendedName>
        <fullName evidence="4">YqfQ-like protein</fullName>
    </recommendedName>
</protein>
<sequence length="182" mass="18936">MFPTGQPPFPPMGQFPGFQQAAPQMMRSMAPYINAGTRGFGGFSGFGAPGFLGNTGFGSGFPGVLGGGGGTGFGAQALGAAGTAAKSGGVGWLGHMQTALKAMQSAAPMMQQYGPMLKNIPAMINMMKIMNEPDDDDDESLVSLDESSEKTSVSQDWESTSVLEKKKVKKRSQGASQPKLFI</sequence>
<evidence type="ECO:0000256" key="1">
    <source>
        <dbReference type="SAM" id="MobiDB-lite"/>
    </source>
</evidence>
<dbReference type="Proteomes" id="UP000321886">
    <property type="component" value="Unassembled WGS sequence"/>
</dbReference>
<dbReference type="EMBL" id="BJYD01000021">
    <property type="protein sequence ID" value="GEN53985.1"/>
    <property type="molecule type" value="Genomic_DNA"/>
</dbReference>
<organism evidence="2 3">
    <name type="scientific">Halobacillus faecis</name>
    <dbReference type="NCBI Taxonomy" id="360184"/>
    <lineage>
        <taxon>Bacteria</taxon>
        <taxon>Bacillati</taxon>
        <taxon>Bacillota</taxon>
        <taxon>Bacilli</taxon>
        <taxon>Bacillales</taxon>
        <taxon>Bacillaceae</taxon>
        <taxon>Halobacillus</taxon>
    </lineage>
</organism>
<keyword evidence="3" id="KW-1185">Reference proteome</keyword>
<dbReference type="RefSeq" id="WP_246139318.1">
    <property type="nucleotide sequence ID" value="NZ_BJYD01000021.1"/>
</dbReference>